<protein>
    <submittedName>
        <fullName evidence="3">Ldh family oxidoreductase</fullName>
    </submittedName>
</protein>
<keyword evidence="4" id="KW-1185">Reference proteome</keyword>
<dbReference type="Gene3D" id="3.30.1370.60">
    <property type="entry name" value="Hypothetical oxidoreductase yiak, domain 2"/>
    <property type="match status" value="1"/>
</dbReference>
<dbReference type="EMBL" id="JBAFVH010000015">
    <property type="protein sequence ID" value="MFG1374707.1"/>
    <property type="molecule type" value="Genomic_DNA"/>
</dbReference>
<dbReference type="PANTHER" id="PTHR11091">
    <property type="entry name" value="OXIDOREDUCTASE-RELATED"/>
    <property type="match status" value="1"/>
</dbReference>
<dbReference type="Gene3D" id="1.10.1530.10">
    <property type="match status" value="1"/>
</dbReference>
<dbReference type="SUPFAM" id="SSF89733">
    <property type="entry name" value="L-sulfolactate dehydrogenase-like"/>
    <property type="match status" value="1"/>
</dbReference>
<comment type="caution">
    <text evidence="3">The sequence shown here is derived from an EMBL/GenBank/DDBJ whole genome shotgun (WGS) entry which is preliminary data.</text>
</comment>
<sequence length="348" mass="35085">MSAHASVRSPSIPMAALTLKEVEDLTFRALVASGASSVNALSVTASVVAAEAEGVHSHGLARLPTYCAHAKVGKIDGKAVPTLSRPRPGQVLVDAADGFAHPAIDLGLPALIEAARGQGIAALAVTNSYNCGVVGYHVERIAKAGLVALGFVNAPASIAPVGGVTPVFGTNPIAFAVPRAGEEPLVLDQSSSVVAKSEIVVHDQRGEPIPLGWALDKDGRPTSDPKAALAGGSMVPMGGHKGAGLALLVEVLAAWLTGANLSIEASSFADNAGGSPRTGQFFIAIDPGPLAGPAAPGRLARLFAAIADQEGARLPGARRAGARLRTAATGVEIPQALKQRLEAIIAGQ</sequence>
<dbReference type="RefSeq" id="WP_393994322.1">
    <property type="nucleotide sequence ID" value="NZ_JBAFVH010000015.1"/>
</dbReference>
<dbReference type="Proteomes" id="UP001604002">
    <property type="component" value="Unassembled WGS sequence"/>
</dbReference>
<dbReference type="InterPro" id="IPR043143">
    <property type="entry name" value="Mal/L-sulf/L-lact_DH-like_NADP"/>
</dbReference>
<keyword evidence="2" id="KW-0560">Oxidoreductase</keyword>
<proteinExistence type="inferred from homology"/>
<comment type="similarity">
    <text evidence="1">Belongs to the LDH2/MDH2 oxidoreductase family.</text>
</comment>
<dbReference type="InterPro" id="IPR003767">
    <property type="entry name" value="Malate/L-lactate_DH-like"/>
</dbReference>
<reference evidence="3 4" key="1">
    <citation type="submission" date="2024-02" db="EMBL/GenBank/DDBJ databases">
        <title>Expansion and revision of Xanthobacter and proposal of Roseixanthobacter gen. nov.</title>
        <authorList>
            <person name="Soltysiak M.P.M."/>
            <person name="Jalihal A."/>
            <person name="Ory A."/>
            <person name="Chrisophersen C."/>
            <person name="Lee A.D."/>
            <person name="Boulton J."/>
            <person name="Springer M."/>
        </authorList>
    </citation>
    <scope>NUCLEOTIDE SEQUENCE [LARGE SCALE GENOMIC DNA]</scope>
    <source>
        <strain evidence="3 4">23A</strain>
    </source>
</reference>
<dbReference type="InterPro" id="IPR043144">
    <property type="entry name" value="Mal/L-sulf/L-lact_DH-like_ah"/>
</dbReference>
<dbReference type="PANTHER" id="PTHR11091:SF0">
    <property type="entry name" value="MALATE DEHYDROGENASE"/>
    <property type="match status" value="1"/>
</dbReference>
<evidence type="ECO:0000313" key="4">
    <source>
        <dbReference type="Proteomes" id="UP001604002"/>
    </source>
</evidence>
<dbReference type="Pfam" id="PF02615">
    <property type="entry name" value="Ldh_2"/>
    <property type="match status" value="1"/>
</dbReference>
<organism evidence="3 4">
    <name type="scientific">Xanthobacter oligotrophicus</name>
    <dbReference type="NCBI Taxonomy" id="2607286"/>
    <lineage>
        <taxon>Bacteria</taxon>
        <taxon>Pseudomonadati</taxon>
        <taxon>Pseudomonadota</taxon>
        <taxon>Alphaproteobacteria</taxon>
        <taxon>Hyphomicrobiales</taxon>
        <taxon>Xanthobacteraceae</taxon>
        <taxon>Xanthobacter</taxon>
    </lineage>
</organism>
<dbReference type="InterPro" id="IPR036111">
    <property type="entry name" value="Mal/L-sulfo/L-lacto_DH-like_sf"/>
</dbReference>
<gene>
    <name evidence="3" type="ORF">V5F32_21225</name>
</gene>
<evidence type="ECO:0000256" key="2">
    <source>
        <dbReference type="ARBA" id="ARBA00023002"/>
    </source>
</evidence>
<name>A0ABW7A1W2_9HYPH</name>
<evidence type="ECO:0000313" key="3">
    <source>
        <dbReference type="EMBL" id="MFG1374707.1"/>
    </source>
</evidence>
<evidence type="ECO:0000256" key="1">
    <source>
        <dbReference type="ARBA" id="ARBA00006056"/>
    </source>
</evidence>
<accession>A0ABW7A1W2</accession>